<accession>A0A0C2M693</accession>
<name>A0A0C2M693_THEKT</name>
<reference evidence="1 2" key="1">
    <citation type="journal article" date="2014" name="Genome Biol. Evol.">
        <title>The genome of the myxosporean Thelohanellus kitauei shows adaptations to nutrient acquisition within its fish host.</title>
        <authorList>
            <person name="Yang Y."/>
            <person name="Xiong J."/>
            <person name="Zhou Z."/>
            <person name="Huo F."/>
            <person name="Miao W."/>
            <person name="Ran C."/>
            <person name="Liu Y."/>
            <person name="Zhang J."/>
            <person name="Feng J."/>
            <person name="Wang M."/>
            <person name="Wang M."/>
            <person name="Wang L."/>
            <person name="Yao B."/>
        </authorList>
    </citation>
    <scope>NUCLEOTIDE SEQUENCE [LARGE SCALE GENOMIC DNA]</scope>
    <source>
        <strain evidence="1">Wuqing</strain>
    </source>
</reference>
<comment type="caution">
    <text evidence="1">The sequence shown here is derived from an EMBL/GenBank/DDBJ whole genome shotgun (WGS) entry which is preliminary data.</text>
</comment>
<dbReference type="EMBL" id="JWZT01004941">
    <property type="protein sequence ID" value="KII62555.1"/>
    <property type="molecule type" value="Genomic_DNA"/>
</dbReference>
<evidence type="ECO:0008006" key="3">
    <source>
        <dbReference type="Google" id="ProtNLM"/>
    </source>
</evidence>
<dbReference type="AlphaFoldDB" id="A0A0C2M693"/>
<gene>
    <name evidence="1" type="ORF">RF11_13538</name>
</gene>
<organism evidence="1 2">
    <name type="scientific">Thelohanellus kitauei</name>
    <name type="common">Myxosporean</name>
    <dbReference type="NCBI Taxonomy" id="669202"/>
    <lineage>
        <taxon>Eukaryota</taxon>
        <taxon>Metazoa</taxon>
        <taxon>Cnidaria</taxon>
        <taxon>Myxozoa</taxon>
        <taxon>Myxosporea</taxon>
        <taxon>Bivalvulida</taxon>
        <taxon>Platysporina</taxon>
        <taxon>Myxobolidae</taxon>
        <taxon>Thelohanellus</taxon>
    </lineage>
</organism>
<keyword evidence="2" id="KW-1185">Reference proteome</keyword>
<evidence type="ECO:0000313" key="1">
    <source>
        <dbReference type="EMBL" id="KII62555.1"/>
    </source>
</evidence>
<sequence>MLRGTGRILDIPATTVRYILPSNEQNGSTEIRPIGSSIQTKPTEEVTNRSINLIMDDDLYTLPDIQHHLELDIHRAKIWNWLKNINFSCKTTRHIPEGMNDGHV</sequence>
<protein>
    <recommendedName>
        <fullName evidence="3">Winged helix-turn helix domain-containing protein</fullName>
    </recommendedName>
</protein>
<evidence type="ECO:0000313" key="2">
    <source>
        <dbReference type="Proteomes" id="UP000031668"/>
    </source>
</evidence>
<proteinExistence type="predicted"/>
<dbReference type="Proteomes" id="UP000031668">
    <property type="component" value="Unassembled WGS sequence"/>
</dbReference>